<sequence length="125" mass="13932">MLLDSHVALAALRDESRLGARTRSRLESDTVFVSAASTWELTIKVRTGRLEFTEPLGQMLAESGFRHLPVLVEHGLRIGEVEGLPHGDPFDRLLLTQALVEGVDFLTWDRQILAAGLPFVRDARE</sequence>
<keyword evidence="1" id="KW-0540">Nuclease</keyword>
<comment type="caution">
    <text evidence="6">The sequence shown here is derived from an EMBL/GenBank/DDBJ whole genome shotgun (WGS) entry which is preliminary data.</text>
</comment>
<gene>
    <name evidence="6" type="ORF">JQN70_00900</name>
</gene>
<dbReference type="PANTHER" id="PTHR36173">
    <property type="entry name" value="RIBONUCLEASE VAPC16-RELATED"/>
    <property type="match status" value="1"/>
</dbReference>
<dbReference type="InterPro" id="IPR041705">
    <property type="entry name" value="PIN_Sll0205"/>
</dbReference>
<dbReference type="InterPro" id="IPR052919">
    <property type="entry name" value="TA_system_RNase"/>
</dbReference>
<evidence type="ECO:0000256" key="1">
    <source>
        <dbReference type="ARBA" id="ARBA00022722"/>
    </source>
</evidence>
<name>A0ABS2CGF0_9MICO</name>
<evidence type="ECO:0000259" key="5">
    <source>
        <dbReference type="Pfam" id="PF01850"/>
    </source>
</evidence>
<dbReference type="Pfam" id="PF01850">
    <property type="entry name" value="PIN"/>
    <property type="match status" value="1"/>
</dbReference>
<evidence type="ECO:0000256" key="2">
    <source>
        <dbReference type="ARBA" id="ARBA00022723"/>
    </source>
</evidence>
<accession>A0ABS2CGF0</accession>
<keyword evidence="7" id="KW-1185">Reference proteome</keyword>
<feature type="domain" description="PIN" evidence="5">
    <location>
        <begin position="1"/>
        <end position="112"/>
    </location>
</feature>
<dbReference type="EMBL" id="JAFDVD010000003">
    <property type="protein sequence ID" value="MBM6398939.1"/>
    <property type="molecule type" value="Genomic_DNA"/>
</dbReference>
<dbReference type="InterPro" id="IPR029060">
    <property type="entry name" value="PIN-like_dom_sf"/>
</dbReference>
<protein>
    <submittedName>
        <fullName evidence="6">Type II toxin-antitoxin system VapC family toxin</fullName>
    </submittedName>
</protein>
<keyword evidence="2" id="KW-0479">Metal-binding</keyword>
<evidence type="ECO:0000256" key="4">
    <source>
        <dbReference type="ARBA" id="ARBA00022842"/>
    </source>
</evidence>
<organism evidence="6 7">
    <name type="scientific">Phycicoccus sonneratiae</name>
    <dbReference type="NCBI Taxonomy" id="2807628"/>
    <lineage>
        <taxon>Bacteria</taxon>
        <taxon>Bacillati</taxon>
        <taxon>Actinomycetota</taxon>
        <taxon>Actinomycetes</taxon>
        <taxon>Micrococcales</taxon>
        <taxon>Intrasporangiaceae</taxon>
        <taxon>Phycicoccus</taxon>
    </lineage>
</organism>
<reference evidence="6" key="1">
    <citation type="submission" date="2021-02" db="EMBL/GenBank/DDBJ databases">
        <title>Phycicoccus sp. MQZ13P-5T, whole genome shotgun sequence.</title>
        <authorList>
            <person name="Tuo L."/>
        </authorList>
    </citation>
    <scope>NUCLEOTIDE SEQUENCE</scope>
    <source>
        <strain evidence="6">MQZ13P-5</strain>
    </source>
</reference>
<evidence type="ECO:0000313" key="6">
    <source>
        <dbReference type="EMBL" id="MBM6398939.1"/>
    </source>
</evidence>
<evidence type="ECO:0000313" key="7">
    <source>
        <dbReference type="Proteomes" id="UP001430172"/>
    </source>
</evidence>
<dbReference type="InterPro" id="IPR002716">
    <property type="entry name" value="PIN_dom"/>
</dbReference>
<keyword evidence="3" id="KW-0378">Hydrolase</keyword>
<proteinExistence type="predicted"/>
<dbReference type="SUPFAM" id="SSF88723">
    <property type="entry name" value="PIN domain-like"/>
    <property type="match status" value="1"/>
</dbReference>
<dbReference type="Proteomes" id="UP001430172">
    <property type="component" value="Unassembled WGS sequence"/>
</dbReference>
<keyword evidence="4" id="KW-0460">Magnesium</keyword>
<dbReference type="CDD" id="cd09872">
    <property type="entry name" value="PIN_Sll0205-like"/>
    <property type="match status" value="1"/>
</dbReference>
<dbReference type="PANTHER" id="PTHR36173:SF2">
    <property type="entry name" value="RIBONUCLEASE VAPC16"/>
    <property type="match status" value="1"/>
</dbReference>
<dbReference type="RefSeq" id="WP_204129435.1">
    <property type="nucleotide sequence ID" value="NZ_JAFDVD010000003.1"/>
</dbReference>
<evidence type="ECO:0000256" key="3">
    <source>
        <dbReference type="ARBA" id="ARBA00022801"/>
    </source>
</evidence>